<evidence type="ECO:0000313" key="4">
    <source>
        <dbReference type="Proteomes" id="UP000199392"/>
    </source>
</evidence>
<evidence type="ECO:0000256" key="2">
    <source>
        <dbReference type="ARBA" id="ARBA00023002"/>
    </source>
</evidence>
<dbReference type="EMBL" id="FOZW01000020">
    <property type="protein sequence ID" value="SFT24862.1"/>
    <property type="molecule type" value="Genomic_DNA"/>
</dbReference>
<organism evidence="3 4">
    <name type="scientific">Alloyangia pacifica</name>
    <dbReference type="NCBI Taxonomy" id="311180"/>
    <lineage>
        <taxon>Bacteria</taxon>
        <taxon>Pseudomonadati</taxon>
        <taxon>Pseudomonadota</taxon>
        <taxon>Alphaproteobacteria</taxon>
        <taxon>Rhodobacterales</taxon>
        <taxon>Roseobacteraceae</taxon>
        <taxon>Alloyangia</taxon>
    </lineage>
</organism>
<dbReference type="STRING" id="311180.SAMN04488050_12026"/>
<dbReference type="Pfam" id="PF13561">
    <property type="entry name" value="adh_short_C2"/>
    <property type="match status" value="1"/>
</dbReference>
<dbReference type="RefSeq" id="WP_092430864.1">
    <property type="nucleotide sequence ID" value="NZ_FNCL01000023.1"/>
</dbReference>
<dbReference type="CDD" id="cd05233">
    <property type="entry name" value="SDR_c"/>
    <property type="match status" value="1"/>
</dbReference>
<dbReference type="PANTHER" id="PTHR43477:SF1">
    <property type="entry name" value="DIHYDROANTICAPSIN 7-DEHYDROGENASE"/>
    <property type="match status" value="1"/>
</dbReference>
<dbReference type="PANTHER" id="PTHR43477">
    <property type="entry name" value="DIHYDROANTICAPSIN 7-DEHYDROGENASE"/>
    <property type="match status" value="1"/>
</dbReference>
<keyword evidence="4" id="KW-1185">Reference proteome</keyword>
<gene>
    <name evidence="3" type="ORF">SAMN04488050_12026</name>
</gene>
<reference evidence="4" key="1">
    <citation type="submission" date="2016-10" db="EMBL/GenBank/DDBJ databases">
        <authorList>
            <person name="Varghese N."/>
            <person name="Submissions S."/>
        </authorList>
    </citation>
    <scope>NUCLEOTIDE SEQUENCE [LARGE SCALE GENOMIC DNA]</scope>
    <source>
        <strain evidence="4">DSM 26894</strain>
    </source>
</reference>
<evidence type="ECO:0000313" key="3">
    <source>
        <dbReference type="EMBL" id="SFT24862.1"/>
    </source>
</evidence>
<dbReference type="AlphaFoldDB" id="A0A1I6WFZ8"/>
<dbReference type="InterPro" id="IPR002347">
    <property type="entry name" value="SDR_fam"/>
</dbReference>
<sequence length="249" mass="26057">MTRVLIAGGATGIGAAAALAFLEQGATVTVCDLNAEGLAALETAAAEKPGTLRTRVLDLAEPASPARAVDFAVEAQGGIDCLFVNAGLMLSADLEHWTAEMWERSIAVNLSLPMFLTQAAVPHLRASDNPSVIFTSSTGGLRGHAGMPAYHATKAGVIGLVRALADELGPCGIRVNALLPGWVDTPFNDTFWEHQEDPAEVRRKIESGIPMRRHGTPEELAGSVLYLASPAARYVTGTQLVVDGGYTAV</sequence>
<comment type="similarity">
    <text evidence="1">Belongs to the short-chain dehydrogenases/reductases (SDR) family.</text>
</comment>
<dbReference type="SUPFAM" id="SSF51735">
    <property type="entry name" value="NAD(P)-binding Rossmann-fold domains"/>
    <property type="match status" value="1"/>
</dbReference>
<dbReference type="InterPro" id="IPR051122">
    <property type="entry name" value="SDR_DHRS6-like"/>
</dbReference>
<dbReference type="GO" id="GO:0016491">
    <property type="term" value="F:oxidoreductase activity"/>
    <property type="evidence" value="ECO:0007669"/>
    <property type="project" value="UniProtKB-KW"/>
</dbReference>
<proteinExistence type="inferred from homology"/>
<dbReference type="OrthoDB" id="9789398at2"/>
<name>A0A1I6WFZ8_9RHOB</name>
<dbReference type="FunFam" id="3.40.50.720:FF:000084">
    <property type="entry name" value="Short-chain dehydrogenase reductase"/>
    <property type="match status" value="1"/>
</dbReference>
<protein>
    <submittedName>
        <fullName evidence="3">NAD(P)-dependent dehydrogenase, short-chain alcohol dehydrogenase family</fullName>
    </submittedName>
</protein>
<accession>A0A1I6WFZ8</accession>
<keyword evidence="2" id="KW-0560">Oxidoreductase</keyword>
<dbReference type="Gene3D" id="3.40.50.720">
    <property type="entry name" value="NAD(P)-binding Rossmann-like Domain"/>
    <property type="match status" value="1"/>
</dbReference>
<dbReference type="InterPro" id="IPR036291">
    <property type="entry name" value="NAD(P)-bd_dom_sf"/>
</dbReference>
<evidence type="ECO:0000256" key="1">
    <source>
        <dbReference type="ARBA" id="ARBA00006484"/>
    </source>
</evidence>
<dbReference type="Proteomes" id="UP000199392">
    <property type="component" value="Unassembled WGS sequence"/>
</dbReference>
<dbReference type="PRINTS" id="PR00080">
    <property type="entry name" value="SDRFAMILY"/>
</dbReference>
<dbReference type="PRINTS" id="PR00081">
    <property type="entry name" value="GDHRDH"/>
</dbReference>